<dbReference type="AlphaFoldDB" id="A0A388KF78"/>
<evidence type="ECO:0000256" key="2">
    <source>
        <dbReference type="SAM" id="MobiDB-lite"/>
    </source>
</evidence>
<gene>
    <name evidence="3" type="ORF">CBR_g3250</name>
</gene>
<feature type="region of interest" description="Disordered" evidence="2">
    <location>
        <begin position="117"/>
        <end position="154"/>
    </location>
</feature>
<dbReference type="EMBL" id="BFEA01000104">
    <property type="protein sequence ID" value="GBG68708.1"/>
    <property type="molecule type" value="Genomic_DNA"/>
</dbReference>
<sequence length="325" mass="36596">MNESWNAKFESVCSALCSDKAAGVNNSELEKLKKQVELLQVSKRTTMGNPEASTSRQTYNSDAALAHLLQEQKEMRAKLESAVGACRRVETLENELWLIKQSHDDAIQEMETWKKEALRTDNKRSHIATSPASTLKMPPAATPRRSPSKEQMEQTAQLRQLHNLEAETLKELRLQELNRRREAEQENARLKEELAKRSRATPKSSFWEKLDEVDVVAGGSVPVPRTSKGKKKPCSGSEIGRDNDREALVRESKKEFHNLKKDDVMEICTKEGIKYTTLSETITEIINKCVERAFGKKPVIQEVSDDVAGESQDDSRNDGRDSAAS</sequence>
<feature type="region of interest" description="Disordered" evidence="2">
    <location>
        <begin position="301"/>
        <end position="325"/>
    </location>
</feature>
<feature type="region of interest" description="Disordered" evidence="2">
    <location>
        <begin position="221"/>
        <end position="247"/>
    </location>
</feature>
<evidence type="ECO:0000256" key="1">
    <source>
        <dbReference type="SAM" id="Coils"/>
    </source>
</evidence>
<comment type="caution">
    <text evidence="3">The sequence shown here is derived from an EMBL/GenBank/DDBJ whole genome shotgun (WGS) entry which is preliminary data.</text>
</comment>
<feature type="compositionally biased region" description="Basic and acidic residues" evidence="2">
    <location>
        <begin position="313"/>
        <end position="325"/>
    </location>
</feature>
<keyword evidence="1" id="KW-0175">Coiled coil</keyword>
<name>A0A388KF78_CHABU</name>
<dbReference type="Gramene" id="GBG68708">
    <property type="protein sequence ID" value="GBG68708"/>
    <property type="gene ID" value="CBR_g3250"/>
</dbReference>
<keyword evidence="4" id="KW-1185">Reference proteome</keyword>
<evidence type="ECO:0000313" key="3">
    <source>
        <dbReference type="EMBL" id="GBG68708.1"/>
    </source>
</evidence>
<organism evidence="3 4">
    <name type="scientific">Chara braunii</name>
    <name type="common">Braun's stonewort</name>
    <dbReference type="NCBI Taxonomy" id="69332"/>
    <lineage>
        <taxon>Eukaryota</taxon>
        <taxon>Viridiplantae</taxon>
        <taxon>Streptophyta</taxon>
        <taxon>Charophyceae</taxon>
        <taxon>Charales</taxon>
        <taxon>Characeae</taxon>
        <taxon>Chara</taxon>
    </lineage>
</organism>
<accession>A0A388KF78</accession>
<evidence type="ECO:0000313" key="4">
    <source>
        <dbReference type="Proteomes" id="UP000265515"/>
    </source>
</evidence>
<dbReference type="Proteomes" id="UP000265515">
    <property type="component" value="Unassembled WGS sequence"/>
</dbReference>
<feature type="coiled-coil region" evidence="1">
    <location>
        <begin position="166"/>
        <end position="200"/>
    </location>
</feature>
<protein>
    <submittedName>
        <fullName evidence="3">Uncharacterized protein</fullName>
    </submittedName>
</protein>
<reference evidence="3 4" key="1">
    <citation type="journal article" date="2018" name="Cell">
        <title>The Chara Genome: Secondary Complexity and Implications for Plant Terrestrialization.</title>
        <authorList>
            <person name="Nishiyama T."/>
            <person name="Sakayama H."/>
            <person name="Vries J.D."/>
            <person name="Buschmann H."/>
            <person name="Saint-Marcoux D."/>
            <person name="Ullrich K.K."/>
            <person name="Haas F.B."/>
            <person name="Vanderstraeten L."/>
            <person name="Becker D."/>
            <person name="Lang D."/>
            <person name="Vosolsobe S."/>
            <person name="Rombauts S."/>
            <person name="Wilhelmsson P.K.I."/>
            <person name="Janitza P."/>
            <person name="Kern R."/>
            <person name="Heyl A."/>
            <person name="Rumpler F."/>
            <person name="Villalobos L.I.A.C."/>
            <person name="Clay J.M."/>
            <person name="Skokan R."/>
            <person name="Toyoda A."/>
            <person name="Suzuki Y."/>
            <person name="Kagoshima H."/>
            <person name="Schijlen E."/>
            <person name="Tajeshwar N."/>
            <person name="Catarino B."/>
            <person name="Hetherington A.J."/>
            <person name="Saltykova A."/>
            <person name="Bonnot C."/>
            <person name="Breuninger H."/>
            <person name="Symeonidi A."/>
            <person name="Radhakrishnan G.V."/>
            <person name="Van Nieuwerburgh F."/>
            <person name="Deforce D."/>
            <person name="Chang C."/>
            <person name="Karol K.G."/>
            <person name="Hedrich R."/>
            <person name="Ulvskov P."/>
            <person name="Glockner G."/>
            <person name="Delwiche C.F."/>
            <person name="Petrasek J."/>
            <person name="Van de Peer Y."/>
            <person name="Friml J."/>
            <person name="Beilby M."/>
            <person name="Dolan L."/>
            <person name="Kohara Y."/>
            <person name="Sugano S."/>
            <person name="Fujiyama A."/>
            <person name="Delaux P.-M."/>
            <person name="Quint M."/>
            <person name="TheiBen G."/>
            <person name="Hagemann M."/>
            <person name="Harholt J."/>
            <person name="Dunand C."/>
            <person name="Zachgo S."/>
            <person name="Langdale J."/>
            <person name="Maumus F."/>
            <person name="Straeten D.V.D."/>
            <person name="Gould S.B."/>
            <person name="Rensing S.A."/>
        </authorList>
    </citation>
    <scope>NUCLEOTIDE SEQUENCE [LARGE SCALE GENOMIC DNA]</scope>
    <source>
        <strain evidence="3 4">S276</strain>
    </source>
</reference>
<feature type="compositionally biased region" description="Acidic residues" evidence="2">
    <location>
        <begin position="303"/>
        <end position="312"/>
    </location>
</feature>
<proteinExistence type="predicted"/>